<keyword evidence="1" id="KW-0472">Membrane</keyword>
<keyword evidence="3" id="KW-1185">Reference proteome</keyword>
<evidence type="ECO:0000256" key="1">
    <source>
        <dbReference type="SAM" id="Phobius"/>
    </source>
</evidence>
<dbReference type="RefSeq" id="WP_208844596.1">
    <property type="nucleotide sequence ID" value="NZ_CP072134.1"/>
</dbReference>
<accession>A0A975DJP4</accession>
<keyword evidence="1" id="KW-1133">Transmembrane helix</keyword>
<gene>
    <name evidence="2" type="ORF">J5O05_17615</name>
</gene>
<keyword evidence="1" id="KW-0812">Transmembrane</keyword>
<name>A0A975DJP4_9GAMM</name>
<sequence length="94" mass="10330">MNTNGLTENQKLTITLYLAHPVQAYIISLAVLGLVDGIAFRLTSEICAAASLIIFALVGMPSILDAAFDPKVGLRQFVQCCIKNSYRTLFRLLR</sequence>
<proteinExistence type="predicted"/>
<evidence type="ECO:0000313" key="2">
    <source>
        <dbReference type="EMBL" id="QTH72977.1"/>
    </source>
</evidence>
<dbReference type="AlphaFoldDB" id="A0A975DJP4"/>
<reference evidence="2" key="1">
    <citation type="submission" date="2021-03" db="EMBL/GenBank/DDBJ databases">
        <title>Complete Genome of Pseudoalteromonas xiamenensis STKMTI.2, a new potential marine bacterium producing anti-Vibrio compounds.</title>
        <authorList>
            <person name="Handayani D.P."/>
            <person name="Isnansetyo A."/>
            <person name="Istiqomah I."/>
            <person name="Jumina J."/>
        </authorList>
    </citation>
    <scope>NUCLEOTIDE SEQUENCE</scope>
    <source>
        <strain evidence="2">STKMTI.2</strain>
        <plasmid evidence="2">unnamed4</plasmid>
    </source>
</reference>
<evidence type="ECO:0000313" key="3">
    <source>
        <dbReference type="Proteomes" id="UP000664904"/>
    </source>
</evidence>
<dbReference type="EMBL" id="CP072134">
    <property type="protein sequence ID" value="QTH72977.1"/>
    <property type="molecule type" value="Genomic_DNA"/>
</dbReference>
<feature type="transmembrane region" description="Helical" evidence="1">
    <location>
        <begin position="12"/>
        <end position="34"/>
    </location>
</feature>
<keyword evidence="2" id="KW-0614">Plasmid</keyword>
<dbReference type="KEGG" id="pxi:J5O05_17615"/>
<organism evidence="2 3">
    <name type="scientific">Pseudoalteromonas xiamenensis</name>
    <dbReference type="NCBI Taxonomy" id="882626"/>
    <lineage>
        <taxon>Bacteria</taxon>
        <taxon>Pseudomonadati</taxon>
        <taxon>Pseudomonadota</taxon>
        <taxon>Gammaproteobacteria</taxon>
        <taxon>Alteromonadales</taxon>
        <taxon>Pseudoalteromonadaceae</taxon>
        <taxon>Pseudoalteromonas</taxon>
    </lineage>
</organism>
<dbReference type="Proteomes" id="UP000664904">
    <property type="component" value="Plasmid unnamed4"/>
</dbReference>
<protein>
    <submittedName>
        <fullName evidence="2">Uncharacterized protein</fullName>
    </submittedName>
</protein>
<feature type="transmembrane region" description="Helical" evidence="1">
    <location>
        <begin position="46"/>
        <end position="64"/>
    </location>
</feature>
<geneLocation type="plasmid" evidence="2 3">
    <name>unnamed4</name>
</geneLocation>